<proteinExistence type="predicted"/>
<evidence type="ECO:0000313" key="3">
    <source>
        <dbReference type="Proteomes" id="UP000432089"/>
    </source>
</evidence>
<dbReference type="PROSITE" id="PS50075">
    <property type="entry name" value="CARRIER"/>
    <property type="match status" value="1"/>
</dbReference>
<protein>
    <submittedName>
        <fullName evidence="2">Acyl carrier protein</fullName>
    </submittedName>
</protein>
<dbReference type="EMBL" id="VZDO01000018">
    <property type="protein sequence ID" value="KAB0677253.1"/>
    <property type="molecule type" value="Genomic_DNA"/>
</dbReference>
<dbReference type="InterPro" id="IPR009081">
    <property type="entry name" value="PP-bd_ACP"/>
</dbReference>
<keyword evidence="3" id="KW-1185">Reference proteome</keyword>
<gene>
    <name evidence="2" type="ORF">F6X38_18870</name>
</gene>
<sequence>MLGRPVFLQPDTNIVADLGLDSLAIMDFCMELEDRLDISIPLHQLADVVSVGDLAGAIAQLRN</sequence>
<dbReference type="Proteomes" id="UP000432089">
    <property type="component" value="Unassembled WGS sequence"/>
</dbReference>
<dbReference type="AlphaFoldDB" id="A0A7V7PLR0"/>
<comment type="caution">
    <text evidence="2">The sequence shown here is derived from an EMBL/GenBank/DDBJ whole genome shotgun (WGS) entry which is preliminary data.</text>
</comment>
<evidence type="ECO:0000259" key="1">
    <source>
        <dbReference type="PROSITE" id="PS50075"/>
    </source>
</evidence>
<accession>A0A7V7PLR0</accession>
<organism evidence="2 3">
    <name type="scientific">Plantimonas leprariae</name>
    <dbReference type="NCBI Taxonomy" id="2615207"/>
    <lineage>
        <taxon>Bacteria</taxon>
        <taxon>Pseudomonadati</taxon>
        <taxon>Pseudomonadota</taxon>
        <taxon>Alphaproteobacteria</taxon>
        <taxon>Hyphomicrobiales</taxon>
        <taxon>Aurantimonadaceae</taxon>
        <taxon>Plantimonas</taxon>
    </lineage>
</organism>
<name>A0A7V7PLR0_9HYPH</name>
<evidence type="ECO:0000313" key="2">
    <source>
        <dbReference type="EMBL" id="KAB0677253.1"/>
    </source>
</evidence>
<reference evidence="2 3" key="1">
    <citation type="submission" date="2019-09" db="EMBL/GenBank/DDBJ databases">
        <title>YIM 132180 draft genome.</title>
        <authorList>
            <person name="Zhang K."/>
        </authorList>
    </citation>
    <scope>NUCLEOTIDE SEQUENCE [LARGE SCALE GENOMIC DNA]</scope>
    <source>
        <strain evidence="2 3">YIM 132180</strain>
    </source>
</reference>
<dbReference type="SUPFAM" id="SSF47336">
    <property type="entry name" value="ACP-like"/>
    <property type="match status" value="1"/>
</dbReference>
<dbReference type="Gene3D" id="1.10.1200.10">
    <property type="entry name" value="ACP-like"/>
    <property type="match status" value="1"/>
</dbReference>
<dbReference type="InterPro" id="IPR036736">
    <property type="entry name" value="ACP-like_sf"/>
</dbReference>
<dbReference type="Pfam" id="PF00550">
    <property type="entry name" value="PP-binding"/>
    <property type="match status" value="1"/>
</dbReference>
<feature type="domain" description="Carrier" evidence="1">
    <location>
        <begin position="1"/>
        <end position="62"/>
    </location>
</feature>